<proteinExistence type="predicted"/>
<sequence>MINVERDPTLSGSASFSSFEIVSISRKPRKANLSKNLIALLTVRAGLNYGQMDDNTTFVAMIGSGISLDKPFLQH</sequence>
<evidence type="ECO:0000313" key="1">
    <source>
        <dbReference type="EMBL" id="GFA99556.1"/>
    </source>
</evidence>
<feature type="non-terminal residue" evidence="1">
    <location>
        <position position="75"/>
    </location>
</feature>
<gene>
    <name evidence="1" type="ORF">Tci_671528</name>
</gene>
<dbReference type="AlphaFoldDB" id="A0A699KQ44"/>
<protein>
    <submittedName>
        <fullName evidence="1">Uncharacterized protein</fullName>
    </submittedName>
</protein>
<dbReference type="EMBL" id="BKCJ010529769">
    <property type="protein sequence ID" value="GFA99556.1"/>
    <property type="molecule type" value="Genomic_DNA"/>
</dbReference>
<name>A0A699KQ44_TANCI</name>
<comment type="caution">
    <text evidence="1">The sequence shown here is derived from an EMBL/GenBank/DDBJ whole genome shotgun (WGS) entry which is preliminary data.</text>
</comment>
<reference evidence="1" key="1">
    <citation type="journal article" date="2019" name="Sci. Rep.">
        <title>Draft genome of Tanacetum cinerariifolium, the natural source of mosquito coil.</title>
        <authorList>
            <person name="Yamashiro T."/>
            <person name="Shiraishi A."/>
            <person name="Satake H."/>
            <person name="Nakayama K."/>
        </authorList>
    </citation>
    <scope>NUCLEOTIDE SEQUENCE</scope>
</reference>
<organism evidence="1">
    <name type="scientific">Tanacetum cinerariifolium</name>
    <name type="common">Dalmatian daisy</name>
    <name type="synonym">Chrysanthemum cinerariifolium</name>
    <dbReference type="NCBI Taxonomy" id="118510"/>
    <lineage>
        <taxon>Eukaryota</taxon>
        <taxon>Viridiplantae</taxon>
        <taxon>Streptophyta</taxon>
        <taxon>Embryophyta</taxon>
        <taxon>Tracheophyta</taxon>
        <taxon>Spermatophyta</taxon>
        <taxon>Magnoliopsida</taxon>
        <taxon>eudicotyledons</taxon>
        <taxon>Gunneridae</taxon>
        <taxon>Pentapetalae</taxon>
        <taxon>asterids</taxon>
        <taxon>campanulids</taxon>
        <taxon>Asterales</taxon>
        <taxon>Asteraceae</taxon>
        <taxon>Asteroideae</taxon>
        <taxon>Anthemideae</taxon>
        <taxon>Anthemidinae</taxon>
        <taxon>Tanacetum</taxon>
    </lineage>
</organism>
<accession>A0A699KQ44</accession>